<reference evidence="3" key="1">
    <citation type="submission" date="2011-06" db="EMBL/GenBank/DDBJ databases">
        <title>Complete genome sequence of Paenibacillus mucilaginosus KNP414.</title>
        <authorList>
            <person name="Wang J."/>
            <person name="Hu S."/>
            <person name="Hu X."/>
            <person name="Zhang B."/>
            <person name="Dong D."/>
            <person name="Zhang S."/>
            <person name="Zhao K."/>
            <person name="Wu D."/>
        </authorList>
    </citation>
    <scope>NUCLEOTIDE SEQUENCE [LARGE SCALE GENOMIC DNA]</scope>
    <source>
        <strain evidence="3">KNP414</strain>
    </source>
</reference>
<evidence type="ECO:0000313" key="2">
    <source>
        <dbReference type="EMBL" id="AEI39783.1"/>
    </source>
</evidence>
<name>F8FH81_PAEMK</name>
<dbReference type="KEGG" id="pms:KNP414_01216"/>
<protein>
    <submittedName>
        <fullName evidence="2">Uncharacterized protein</fullName>
    </submittedName>
</protein>
<sequence>MVEFIDRDQRYYPVDAEYKTKDQDRAGYLIELGFLEAPAAAPNPPTQPEEQTGTTVSDESGQV</sequence>
<evidence type="ECO:0000313" key="3">
    <source>
        <dbReference type="Proteomes" id="UP000006620"/>
    </source>
</evidence>
<evidence type="ECO:0000256" key="1">
    <source>
        <dbReference type="SAM" id="MobiDB-lite"/>
    </source>
</evidence>
<dbReference type="HOGENOM" id="CLU_2790012_0_0_9"/>
<dbReference type="EMBL" id="CP002869">
    <property type="protein sequence ID" value="AEI39783.1"/>
    <property type="molecule type" value="Genomic_DNA"/>
</dbReference>
<proteinExistence type="predicted"/>
<feature type="region of interest" description="Disordered" evidence="1">
    <location>
        <begin position="37"/>
        <end position="63"/>
    </location>
</feature>
<dbReference type="AlphaFoldDB" id="F8FH81"/>
<accession>F8FH81</accession>
<dbReference type="PATRIC" id="fig|1036673.3.peg.1054"/>
<gene>
    <name evidence="2" type="ordered locus">KNP414_01216</name>
</gene>
<reference evidence="2 3" key="2">
    <citation type="journal article" date="2013" name="Genome Announc.">
        <title>Genome Sequence of Growth-Improving Paenibacillus mucilaginosus Strain KNP414.</title>
        <authorList>
            <person name="Lu J.J."/>
            <person name="Wang J.F."/>
            <person name="Hu X.F."/>
        </authorList>
    </citation>
    <scope>NUCLEOTIDE SEQUENCE [LARGE SCALE GENOMIC DNA]</scope>
    <source>
        <strain evidence="2 3">KNP414</strain>
    </source>
</reference>
<organism evidence="2 3">
    <name type="scientific">Paenibacillus mucilaginosus (strain KNP414)</name>
    <dbReference type="NCBI Taxonomy" id="1036673"/>
    <lineage>
        <taxon>Bacteria</taxon>
        <taxon>Bacillati</taxon>
        <taxon>Bacillota</taxon>
        <taxon>Bacilli</taxon>
        <taxon>Bacillales</taxon>
        <taxon>Paenibacillaceae</taxon>
        <taxon>Paenibacillus</taxon>
    </lineage>
</organism>
<dbReference type="Proteomes" id="UP000006620">
    <property type="component" value="Chromosome"/>
</dbReference>